<protein>
    <submittedName>
        <fullName evidence="1">Uncharacterized protein</fullName>
    </submittedName>
</protein>
<keyword evidence="2" id="KW-1185">Reference proteome</keyword>
<proteinExistence type="predicted"/>
<comment type="caution">
    <text evidence="1">The sequence shown here is derived from an EMBL/GenBank/DDBJ whole genome shotgun (WGS) entry which is preliminary data.</text>
</comment>
<reference evidence="1 2" key="1">
    <citation type="submission" date="2020-08" db="EMBL/GenBank/DDBJ databases">
        <title>Genomic Encyclopedia of Type Strains, Phase IV (KMG-IV): sequencing the most valuable type-strain genomes for metagenomic binning, comparative biology and taxonomic classification.</title>
        <authorList>
            <person name="Goeker M."/>
        </authorList>
    </citation>
    <scope>NUCLEOTIDE SEQUENCE [LARGE SCALE GENOMIC DNA]</scope>
    <source>
        <strain evidence="1 2">DSM 27165</strain>
    </source>
</reference>
<evidence type="ECO:0000313" key="2">
    <source>
        <dbReference type="Proteomes" id="UP000575898"/>
    </source>
</evidence>
<dbReference type="Proteomes" id="UP000575898">
    <property type="component" value="Unassembled WGS sequence"/>
</dbReference>
<sequence>MAVTTEEVTDRKGALQALKRCGVGLSKVQSVLADSGDVGQPFAQEVKGILGEANMVQIAKRLVGKGRAALEELRAMAQYQLAIHPAGLLGGTAQEIVNTFLRVGPRFGHFDNPAPSYGRLRLIM</sequence>
<dbReference type="AlphaFoldDB" id="A0A840MRY8"/>
<dbReference type="EMBL" id="JACHHY010000027">
    <property type="protein sequence ID" value="MBB5020185.1"/>
    <property type="molecule type" value="Genomic_DNA"/>
</dbReference>
<evidence type="ECO:0000313" key="1">
    <source>
        <dbReference type="EMBL" id="MBB5020185.1"/>
    </source>
</evidence>
<accession>A0A840MRY8</accession>
<name>A0A840MRY8_9PROT</name>
<organism evidence="1 2">
    <name type="scientific">Chitinivorax tropicus</name>
    <dbReference type="NCBI Taxonomy" id="714531"/>
    <lineage>
        <taxon>Bacteria</taxon>
        <taxon>Pseudomonadati</taxon>
        <taxon>Pseudomonadota</taxon>
        <taxon>Betaproteobacteria</taxon>
        <taxon>Chitinivorax</taxon>
    </lineage>
</organism>
<gene>
    <name evidence="1" type="ORF">HNQ59_003502</name>
</gene>